<evidence type="ECO:0000313" key="1">
    <source>
        <dbReference type="EMBL" id="KAJ2772500.1"/>
    </source>
</evidence>
<dbReference type="EMBL" id="JANBUJ010000362">
    <property type="protein sequence ID" value="KAJ2772500.1"/>
    <property type="molecule type" value="Genomic_DNA"/>
</dbReference>
<name>A0ACC1K2V5_9FUNG</name>
<accession>A0ACC1K2V5</accession>
<reference evidence="1" key="1">
    <citation type="submission" date="2022-07" db="EMBL/GenBank/DDBJ databases">
        <title>Phylogenomic reconstructions and comparative analyses of Kickxellomycotina fungi.</title>
        <authorList>
            <person name="Reynolds N.K."/>
            <person name="Stajich J.E."/>
            <person name="Barry K."/>
            <person name="Grigoriev I.V."/>
            <person name="Crous P."/>
            <person name="Smith M.E."/>
        </authorList>
    </citation>
    <scope>NUCLEOTIDE SEQUENCE</scope>
    <source>
        <strain evidence="1">CBS 109366</strain>
    </source>
</reference>
<sequence length="632" mass="68829">MDISDIFREVVTGAPRGGSQSRRRVGAAPSLRELKEGGYGIVDSNRAAASAGGAAESRDGDEGESSDGDGEGGRFFADGLTVAEKGVLEWVDHMEDMDAALDRTAVQRLVGQLERAVSRNTEDRIAHAQAPERFAESEAELDEAIQRLLVLANDVQHLAVLDEVGAVPTLVGLVAHENADIALDVIQLVVELTAEDAWSQEGESQEERAAVVGFVSRMAQSELFEMLGQNLRRLDEGAASSEGDADRQGVFQTLALVENLVSLDVSLAERAVTAMDLLRWLERRVCTSYAADGAQTDANRQYAAEVTSILLQASPAVRLEAGSGLMDALLRCLAKYRKHTPDDEIEMEYLENIVDSVCMLATTPAGKRAFVECEGVELLVLLQKQPQVCRLLSLKILDYALSPPPPPPSQQPPPQPGGSVDAADTNREPHAIARRYIDNMGLKYLFAILMHRGGPAVKKLHKRYPETDERAVSCIAWLLRLTERGSPPHWRVLAKFVPSAADSLSWKPHVDRIVELNAAWAERVRDADDQFARRANDDDYDDNGAEERYLARMDSGLFALQMADIVVAFVAQEQQPAVRIEQQLRRKGRSMAAVQSELTEYISTRAAGTLGAGSTNAVASADSGLSGILERL</sequence>
<organism evidence="1 2">
    <name type="scientific">Coemansia nantahalensis</name>
    <dbReference type="NCBI Taxonomy" id="2789366"/>
    <lineage>
        <taxon>Eukaryota</taxon>
        <taxon>Fungi</taxon>
        <taxon>Fungi incertae sedis</taxon>
        <taxon>Zoopagomycota</taxon>
        <taxon>Kickxellomycotina</taxon>
        <taxon>Kickxellomycetes</taxon>
        <taxon>Kickxellales</taxon>
        <taxon>Kickxellaceae</taxon>
        <taxon>Coemansia</taxon>
    </lineage>
</organism>
<evidence type="ECO:0000313" key="2">
    <source>
        <dbReference type="Proteomes" id="UP001140234"/>
    </source>
</evidence>
<gene>
    <name evidence="1" type="ORF">IWQ57_001742</name>
</gene>
<proteinExistence type="predicted"/>
<comment type="caution">
    <text evidence="1">The sequence shown here is derived from an EMBL/GenBank/DDBJ whole genome shotgun (WGS) entry which is preliminary data.</text>
</comment>
<dbReference type="Proteomes" id="UP001140234">
    <property type="component" value="Unassembled WGS sequence"/>
</dbReference>
<protein>
    <submittedName>
        <fullName evidence="1">Uncharacterized protein</fullName>
    </submittedName>
</protein>
<keyword evidence="2" id="KW-1185">Reference proteome</keyword>